<organism evidence="8 9">
    <name type="scientific">Syncephalastrum racemosum</name>
    <name type="common">Filamentous fungus</name>
    <dbReference type="NCBI Taxonomy" id="13706"/>
    <lineage>
        <taxon>Eukaryota</taxon>
        <taxon>Fungi</taxon>
        <taxon>Fungi incertae sedis</taxon>
        <taxon>Mucoromycota</taxon>
        <taxon>Mucoromycotina</taxon>
        <taxon>Mucoromycetes</taxon>
        <taxon>Mucorales</taxon>
        <taxon>Syncephalastraceae</taxon>
        <taxon>Syncephalastrum</taxon>
    </lineage>
</organism>
<keyword evidence="5" id="KW-0677">Repeat</keyword>
<dbReference type="PRINTS" id="PR00320">
    <property type="entry name" value="GPROTEINBRPT"/>
</dbReference>
<dbReference type="InterPro" id="IPR019775">
    <property type="entry name" value="WD40_repeat_CS"/>
</dbReference>
<dbReference type="GO" id="GO:0000329">
    <property type="term" value="C:fungal-type vacuole membrane"/>
    <property type="evidence" value="ECO:0007669"/>
    <property type="project" value="EnsemblFungi"/>
</dbReference>
<dbReference type="InParanoid" id="A0A1X2HP90"/>
<name>A0A1X2HP90_SYNRA</name>
<dbReference type="Gene3D" id="2.130.10.10">
    <property type="entry name" value="YVTN repeat-like/Quinoprotein amine dehydrogenase"/>
    <property type="match status" value="1"/>
</dbReference>
<dbReference type="GO" id="GO:0030950">
    <property type="term" value="P:establishment or maintenance of actin cytoskeleton polarity"/>
    <property type="evidence" value="ECO:0007669"/>
    <property type="project" value="EnsemblFungi"/>
</dbReference>
<dbReference type="InterPro" id="IPR001680">
    <property type="entry name" value="WD40_rpt"/>
</dbReference>
<dbReference type="PROSITE" id="PS50082">
    <property type="entry name" value="WD_REPEATS_2"/>
    <property type="match status" value="4"/>
</dbReference>
<dbReference type="GO" id="GO:0038203">
    <property type="term" value="P:TORC2 signaling"/>
    <property type="evidence" value="ECO:0007669"/>
    <property type="project" value="UniProtKB-ARBA"/>
</dbReference>
<dbReference type="GO" id="GO:0031505">
    <property type="term" value="P:fungal-type cell wall organization"/>
    <property type="evidence" value="ECO:0007669"/>
    <property type="project" value="EnsemblFungi"/>
</dbReference>
<dbReference type="CDD" id="cd00200">
    <property type="entry name" value="WD40"/>
    <property type="match status" value="1"/>
</dbReference>
<sequence>MQQDQQDQQQQEYYAQLQQQQQPLQNDSHSVILVTAGYDNTIRFWEALSGICSRTIKHPDSQVNRLCISPDKTILAAAGNHSVRLYDINSPNENPFVVFGEHTGNITATGFHGEGRWMFTASEDGHLKIWDTRSGRNPVLTRNFGNGAPINDAVMHPNQGELVTCDQNGSVKIWDLAAHACTHELVPEEGVAMRSVSVASDGSMMVACNNKGNCYVWKMSSTTSDNPEISPVKTFSAHSDYIVRCVLSPDTKLLATCSADKTVKIWNTERDFELMLTLQGHQRWVWDCAFSADSAYLVTASSDHVARLWELAQGERIRQYNGHHKAAVCVALNDLSVAYA</sequence>
<feature type="repeat" description="WD" evidence="7">
    <location>
        <begin position="278"/>
        <end position="319"/>
    </location>
</feature>
<dbReference type="InterPro" id="IPR015943">
    <property type="entry name" value="WD40/YVTN_repeat-like_dom_sf"/>
</dbReference>
<evidence type="ECO:0000256" key="6">
    <source>
        <dbReference type="ARBA" id="ARBA00074814"/>
    </source>
</evidence>
<keyword evidence="9" id="KW-1185">Reference proteome</keyword>
<dbReference type="InterPro" id="IPR037588">
    <property type="entry name" value="MLST8"/>
</dbReference>
<evidence type="ECO:0000256" key="3">
    <source>
        <dbReference type="ARBA" id="ARBA00022490"/>
    </source>
</evidence>
<dbReference type="FunFam" id="2.130.10.10:FF:000505">
    <property type="entry name" value="Blast:Protein LST8 homolog"/>
    <property type="match status" value="1"/>
</dbReference>
<dbReference type="OrthoDB" id="400at2759"/>
<dbReference type="FunCoup" id="A0A1X2HP90">
    <property type="interactions" value="331"/>
</dbReference>
<evidence type="ECO:0000256" key="5">
    <source>
        <dbReference type="ARBA" id="ARBA00022737"/>
    </source>
</evidence>
<dbReference type="GO" id="GO:0032535">
    <property type="term" value="P:regulation of cellular component size"/>
    <property type="evidence" value="ECO:0007669"/>
    <property type="project" value="UniProtKB-ARBA"/>
</dbReference>
<dbReference type="GO" id="GO:0032956">
    <property type="term" value="P:regulation of actin cytoskeleton organization"/>
    <property type="evidence" value="ECO:0007669"/>
    <property type="project" value="TreeGrafter"/>
</dbReference>
<dbReference type="EMBL" id="MCGN01000002">
    <property type="protein sequence ID" value="ORZ01203.1"/>
    <property type="molecule type" value="Genomic_DNA"/>
</dbReference>
<dbReference type="GO" id="GO:0031931">
    <property type="term" value="C:TORC1 complex"/>
    <property type="evidence" value="ECO:0007669"/>
    <property type="project" value="EnsemblFungi"/>
</dbReference>
<feature type="repeat" description="WD" evidence="7">
    <location>
        <begin position="99"/>
        <end position="140"/>
    </location>
</feature>
<dbReference type="PANTHER" id="PTHR19842:SF0">
    <property type="entry name" value="TARGET OF RAPAMYCIN COMPLEX SUBUNIT LST8"/>
    <property type="match status" value="1"/>
</dbReference>
<dbReference type="InterPro" id="IPR036322">
    <property type="entry name" value="WD40_repeat_dom_sf"/>
</dbReference>
<dbReference type="SUPFAM" id="SSF50978">
    <property type="entry name" value="WD40 repeat-like"/>
    <property type="match status" value="1"/>
</dbReference>
<dbReference type="PANTHER" id="PTHR19842">
    <property type="entry name" value="G BETA-LIKE PROTEIN GBL"/>
    <property type="match status" value="1"/>
</dbReference>
<dbReference type="PROSITE" id="PS00678">
    <property type="entry name" value="WD_REPEATS_1"/>
    <property type="match status" value="4"/>
</dbReference>
<evidence type="ECO:0000313" key="8">
    <source>
        <dbReference type="EMBL" id="ORZ01203.1"/>
    </source>
</evidence>
<dbReference type="Proteomes" id="UP000242180">
    <property type="component" value="Unassembled WGS sequence"/>
</dbReference>
<evidence type="ECO:0000256" key="4">
    <source>
        <dbReference type="ARBA" id="ARBA00022574"/>
    </source>
</evidence>
<comment type="caution">
    <text evidence="8">The sequence shown here is derived from an EMBL/GenBank/DDBJ whole genome shotgun (WGS) entry which is preliminary data.</text>
</comment>
<dbReference type="GO" id="GO:0031930">
    <property type="term" value="P:mitochondria-nucleus signaling pathway"/>
    <property type="evidence" value="ECO:0007669"/>
    <property type="project" value="EnsemblFungi"/>
</dbReference>
<dbReference type="GO" id="GO:0001558">
    <property type="term" value="P:regulation of cell growth"/>
    <property type="evidence" value="ECO:0007669"/>
    <property type="project" value="EnsemblFungi"/>
</dbReference>
<dbReference type="Pfam" id="PF00400">
    <property type="entry name" value="WD40"/>
    <property type="match status" value="6"/>
</dbReference>
<dbReference type="GO" id="GO:0010008">
    <property type="term" value="C:endosome membrane"/>
    <property type="evidence" value="ECO:0007669"/>
    <property type="project" value="EnsemblFungi"/>
</dbReference>
<dbReference type="PROSITE" id="PS50294">
    <property type="entry name" value="WD_REPEATS_REGION"/>
    <property type="match status" value="3"/>
</dbReference>
<comment type="similarity">
    <text evidence="2">Belongs to the WD repeat LST8 family.</text>
</comment>
<accession>A0A1X2HP90</accession>
<evidence type="ECO:0000256" key="7">
    <source>
        <dbReference type="PROSITE-ProRule" id="PRU00221"/>
    </source>
</evidence>
<dbReference type="GO" id="GO:0038202">
    <property type="term" value="P:TORC1 signaling"/>
    <property type="evidence" value="ECO:0007669"/>
    <property type="project" value="EnsemblFungi"/>
</dbReference>
<dbReference type="SMART" id="SM00320">
    <property type="entry name" value="WD40"/>
    <property type="match status" value="7"/>
</dbReference>
<dbReference type="GO" id="GO:0034399">
    <property type="term" value="C:nuclear periphery"/>
    <property type="evidence" value="ECO:0007669"/>
    <property type="project" value="EnsemblFungi"/>
</dbReference>
<evidence type="ECO:0000256" key="2">
    <source>
        <dbReference type="ARBA" id="ARBA00009890"/>
    </source>
</evidence>
<keyword evidence="4 7" id="KW-0853">WD repeat</keyword>
<dbReference type="STRING" id="13706.A0A1X2HP90"/>
<feature type="repeat" description="WD" evidence="7">
    <location>
        <begin position="143"/>
        <end position="184"/>
    </location>
</feature>
<dbReference type="InterPro" id="IPR020472">
    <property type="entry name" value="WD40_PAC1"/>
</dbReference>
<dbReference type="GO" id="GO:0000139">
    <property type="term" value="C:Golgi membrane"/>
    <property type="evidence" value="ECO:0007669"/>
    <property type="project" value="EnsemblFungi"/>
</dbReference>
<keyword evidence="3" id="KW-0963">Cytoplasm</keyword>
<dbReference type="GO" id="GO:0051897">
    <property type="term" value="P:positive regulation of phosphatidylinositol 3-kinase/protein kinase B signal transduction"/>
    <property type="evidence" value="ECO:0007669"/>
    <property type="project" value="UniProtKB-ARBA"/>
</dbReference>
<dbReference type="GO" id="GO:0043539">
    <property type="term" value="F:protein serine/threonine kinase activator activity"/>
    <property type="evidence" value="ECO:0007669"/>
    <property type="project" value="EnsemblFungi"/>
</dbReference>
<protein>
    <recommendedName>
        <fullName evidence="6">Protein LST8 homolog</fullName>
    </recommendedName>
</protein>
<reference evidence="8 9" key="1">
    <citation type="submission" date="2016-07" db="EMBL/GenBank/DDBJ databases">
        <title>Pervasive Adenine N6-methylation of Active Genes in Fungi.</title>
        <authorList>
            <consortium name="DOE Joint Genome Institute"/>
            <person name="Mondo S.J."/>
            <person name="Dannebaum R.O."/>
            <person name="Kuo R.C."/>
            <person name="Labutti K."/>
            <person name="Haridas S."/>
            <person name="Kuo A."/>
            <person name="Salamov A."/>
            <person name="Ahrendt S.R."/>
            <person name="Lipzen A."/>
            <person name="Sullivan W."/>
            <person name="Andreopoulos W.B."/>
            <person name="Clum A."/>
            <person name="Lindquist E."/>
            <person name="Daum C."/>
            <person name="Ramamoorthy G.K."/>
            <person name="Gryganskyi A."/>
            <person name="Culley D."/>
            <person name="Magnuson J.K."/>
            <person name="James T.Y."/>
            <person name="O'Malley M.A."/>
            <person name="Stajich J.E."/>
            <person name="Spatafora J.W."/>
            <person name="Visel A."/>
            <person name="Grigoriev I.V."/>
        </authorList>
    </citation>
    <scope>NUCLEOTIDE SEQUENCE [LARGE SCALE GENOMIC DNA]</scope>
    <source>
        <strain evidence="8 9">NRRL 2496</strain>
    </source>
</reference>
<proteinExistence type="inferred from homology"/>
<dbReference type="OMA" id="VQRNYKH"/>
<feature type="repeat" description="WD" evidence="7">
    <location>
        <begin position="235"/>
        <end position="276"/>
    </location>
</feature>
<comment type="subcellular location">
    <subcellularLocation>
        <location evidence="1">Cytoplasm</location>
    </subcellularLocation>
</comment>
<dbReference type="AlphaFoldDB" id="A0A1X2HP90"/>
<gene>
    <name evidence="8" type="ORF">BCR43DRAFT_486535</name>
</gene>
<evidence type="ECO:0000256" key="1">
    <source>
        <dbReference type="ARBA" id="ARBA00004496"/>
    </source>
</evidence>
<dbReference type="GO" id="GO:0031932">
    <property type="term" value="C:TORC2 complex"/>
    <property type="evidence" value="ECO:0007669"/>
    <property type="project" value="EnsemblFungi"/>
</dbReference>
<evidence type="ECO:0000313" key="9">
    <source>
        <dbReference type="Proteomes" id="UP000242180"/>
    </source>
</evidence>